<feature type="domain" description="HTH asnC-type" evidence="4">
    <location>
        <begin position="6"/>
        <end position="67"/>
    </location>
</feature>
<dbReference type="SMART" id="SM00344">
    <property type="entry name" value="HTH_ASNC"/>
    <property type="match status" value="1"/>
</dbReference>
<dbReference type="PANTHER" id="PTHR30154:SF34">
    <property type="entry name" value="TRANSCRIPTIONAL REGULATOR AZLB"/>
    <property type="match status" value="1"/>
</dbReference>
<accession>A0A418SM82</accession>
<dbReference type="SUPFAM" id="SSF46785">
    <property type="entry name" value="Winged helix' DNA-binding domain"/>
    <property type="match status" value="1"/>
</dbReference>
<dbReference type="AlphaFoldDB" id="A0A418SM82"/>
<gene>
    <name evidence="5" type="ORF">D3P04_21755</name>
</gene>
<evidence type="ECO:0000313" key="5">
    <source>
        <dbReference type="EMBL" id="RJE82086.1"/>
    </source>
</evidence>
<reference evidence="6" key="1">
    <citation type="submission" date="2018-09" db="EMBL/GenBank/DDBJ databases">
        <title>Acidovorax cavernicola nov. sp. isolated from Gruta de las Maravillas (Aracena, Spain).</title>
        <authorList>
            <person name="Jurado V."/>
            <person name="Gutierrez-Patricio S."/>
            <person name="Gonzalez-Pimentel J.L."/>
            <person name="Miller A.Z."/>
            <person name="Laiz L."/>
            <person name="Saiz-Jimenez C."/>
        </authorList>
    </citation>
    <scope>NUCLEOTIDE SEQUENCE [LARGE SCALE GENOMIC DNA]</scope>
    <source>
        <strain evidence="6">1011MAR3C25</strain>
    </source>
</reference>
<evidence type="ECO:0000313" key="6">
    <source>
        <dbReference type="Proteomes" id="UP000284202"/>
    </source>
</evidence>
<dbReference type="Proteomes" id="UP000284202">
    <property type="component" value="Unassembled WGS sequence"/>
</dbReference>
<dbReference type="RefSeq" id="WP_119751978.1">
    <property type="nucleotide sequence ID" value="NZ_QZCG01000020.1"/>
</dbReference>
<dbReference type="SUPFAM" id="SSF54909">
    <property type="entry name" value="Dimeric alpha+beta barrel"/>
    <property type="match status" value="1"/>
</dbReference>
<dbReference type="PROSITE" id="PS00519">
    <property type="entry name" value="HTH_ASNC_1"/>
    <property type="match status" value="1"/>
</dbReference>
<dbReference type="InterPro" id="IPR011991">
    <property type="entry name" value="ArsR-like_HTH"/>
</dbReference>
<dbReference type="Pfam" id="PF01037">
    <property type="entry name" value="AsnC_trans_reg"/>
    <property type="match status" value="1"/>
</dbReference>
<sequence>MPRHALDAMDRRILNQLQKDSKLTNVELSARVGLSPSPCLSRVKQLEKDGFIRGYVALLDPGALELSISVFIQVTLEKQVERALQTFEQKMNSFPEVMECYLMTGDSDYLVRLIVTDIQALERFIVKELTTIPGVSNIRSSFALKQVKYKTALPV</sequence>
<evidence type="ECO:0000256" key="2">
    <source>
        <dbReference type="ARBA" id="ARBA00023125"/>
    </source>
</evidence>
<dbReference type="Gene3D" id="1.10.10.10">
    <property type="entry name" value="Winged helix-like DNA-binding domain superfamily/Winged helix DNA-binding domain"/>
    <property type="match status" value="1"/>
</dbReference>
<dbReference type="GO" id="GO:0043200">
    <property type="term" value="P:response to amino acid"/>
    <property type="evidence" value="ECO:0007669"/>
    <property type="project" value="TreeGrafter"/>
</dbReference>
<name>A0A418SM82_9RHOB</name>
<keyword evidence="6" id="KW-1185">Reference proteome</keyword>
<dbReference type="Gene3D" id="3.30.70.920">
    <property type="match status" value="1"/>
</dbReference>
<dbReference type="PANTHER" id="PTHR30154">
    <property type="entry name" value="LEUCINE-RESPONSIVE REGULATORY PROTEIN"/>
    <property type="match status" value="1"/>
</dbReference>
<dbReference type="Pfam" id="PF13412">
    <property type="entry name" value="HTH_24"/>
    <property type="match status" value="1"/>
</dbReference>
<dbReference type="PROSITE" id="PS50956">
    <property type="entry name" value="HTH_ASNC_2"/>
    <property type="match status" value="1"/>
</dbReference>
<dbReference type="InterPro" id="IPR036390">
    <property type="entry name" value="WH_DNA-bd_sf"/>
</dbReference>
<keyword evidence="1" id="KW-0805">Transcription regulation</keyword>
<dbReference type="GO" id="GO:0005829">
    <property type="term" value="C:cytosol"/>
    <property type="evidence" value="ECO:0007669"/>
    <property type="project" value="TreeGrafter"/>
</dbReference>
<keyword evidence="2" id="KW-0238">DNA-binding</keyword>
<proteinExistence type="predicted"/>
<dbReference type="InterPro" id="IPR036388">
    <property type="entry name" value="WH-like_DNA-bd_sf"/>
</dbReference>
<comment type="caution">
    <text evidence="5">The sequence shown here is derived from an EMBL/GenBank/DDBJ whole genome shotgun (WGS) entry which is preliminary data.</text>
</comment>
<evidence type="ECO:0000256" key="3">
    <source>
        <dbReference type="ARBA" id="ARBA00023163"/>
    </source>
</evidence>
<dbReference type="InterPro" id="IPR011008">
    <property type="entry name" value="Dimeric_a/b-barrel"/>
</dbReference>
<evidence type="ECO:0000259" key="4">
    <source>
        <dbReference type="PROSITE" id="PS50956"/>
    </source>
</evidence>
<dbReference type="GO" id="GO:0043565">
    <property type="term" value="F:sequence-specific DNA binding"/>
    <property type="evidence" value="ECO:0007669"/>
    <property type="project" value="InterPro"/>
</dbReference>
<dbReference type="EMBL" id="QZCG01000020">
    <property type="protein sequence ID" value="RJE82086.1"/>
    <property type="molecule type" value="Genomic_DNA"/>
</dbReference>
<dbReference type="PRINTS" id="PR00033">
    <property type="entry name" value="HTHASNC"/>
</dbReference>
<dbReference type="CDD" id="cd00090">
    <property type="entry name" value="HTH_ARSR"/>
    <property type="match status" value="1"/>
</dbReference>
<dbReference type="OrthoDB" id="9803143at2"/>
<protein>
    <submittedName>
        <fullName evidence="5">Lrp/AsnC family transcriptional regulator</fullName>
    </submittedName>
</protein>
<organism evidence="5 6">
    <name type="scientific">Paracoccus onubensis</name>
    <dbReference type="NCBI Taxonomy" id="1675788"/>
    <lineage>
        <taxon>Bacteria</taxon>
        <taxon>Pseudomonadati</taxon>
        <taxon>Pseudomonadota</taxon>
        <taxon>Alphaproteobacteria</taxon>
        <taxon>Rhodobacterales</taxon>
        <taxon>Paracoccaceae</taxon>
        <taxon>Paracoccus</taxon>
    </lineage>
</organism>
<dbReference type="InterPro" id="IPR019885">
    <property type="entry name" value="Tscrpt_reg_HTH_AsnC-type_CS"/>
</dbReference>
<dbReference type="InterPro" id="IPR019887">
    <property type="entry name" value="Tscrpt_reg_AsnC/Lrp_C"/>
</dbReference>
<evidence type="ECO:0000256" key="1">
    <source>
        <dbReference type="ARBA" id="ARBA00023015"/>
    </source>
</evidence>
<dbReference type="InterPro" id="IPR000485">
    <property type="entry name" value="AsnC-type_HTH_dom"/>
</dbReference>
<dbReference type="GO" id="GO:0006355">
    <property type="term" value="P:regulation of DNA-templated transcription"/>
    <property type="evidence" value="ECO:0007669"/>
    <property type="project" value="UniProtKB-ARBA"/>
</dbReference>
<keyword evidence="3" id="KW-0804">Transcription</keyword>
<dbReference type="InterPro" id="IPR019888">
    <property type="entry name" value="Tscrpt_reg_AsnC-like"/>
</dbReference>